<dbReference type="Proteomes" id="UP000008744">
    <property type="component" value="Unassembled WGS sequence"/>
</dbReference>
<evidence type="ECO:0000313" key="3">
    <source>
        <dbReference type="Proteomes" id="UP000008744"/>
    </source>
</evidence>
<dbReference type="OMA" id="WICKCTR"/>
<name>B4GTN4_DROPE</name>
<dbReference type="STRING" id="7234.B4GTN4"/>
<dbReference type="HOGENOM" id="CLU_1103752_0_0_1"/>
<dbReference type="SMR" id="B4GTN4"/>
<feature type="region of interest" description="Disordered" evidence="1">
    <location>
        <begin position="1"/>
        <end position="30"/>
    </location>
</feature>
<organism evidence="3">
    <name type="scientific">Drosophila persimilis</name>
    <name type="common">Fruit fly</name>
    <dbReference type="NCBI Taxonomy" id="7234"/>
    <lineage>
        <taxon>Eukaryota</taxon>
        <taxon>Metazoa</taxon>
        <taxon>Ecdysozoa</taxon>
        <taxon>Arthropoda</taxon>
        <taxon>Hexapoda</taxon>
        <taxon>Insecta</taxon>
        <taxon>Pterygota</taxon>
        <taxon>Neoptera</taxon>
        <taxon>Endopterygota</taxon>
        <taxon>Diptera</taxon>
        <taxon>Brachycera</taxon>
        <taxon>Muscomorpha</taxon>
        <taxon>Ephydroidea</taxon>
        <taxon>Drosophilidae</taxon>
        <taxon>Drosophila</taxon>
        <taxon>Sophophora</taxon>
    </lineage>
</organism>
<feature type="compositionally biased region" description="Low complexity" evidence="1">
    <location>
        <begin position="120"/>
        <end position="177"/>
    </location>
</feature>
<gene>
    <name evidence="2" type="primary">Dper\GL14389</name>
    <name evidence="2" type="ORF">Dper_GL14389</name>
</gene>
<sequence length="252" mass="27499">MGQGFRRRSDDEDAAAEDLDMEDGGREGVLDGDLMAEFSELNYQLAKPEQESQPEKRETANLSELQRLISNLQELQQLNVSLDRVQPQPQAQPQSQDAVYLQSLQDGHSNETFKSRRQSEANTTTEKAETTTQAPTRISLSLGLDDGDMDTGSTIESSSSSSSSPSPSPSPSDSNNSTEESRNGSLDDLADSFGPDPVTEDPPPAKKKNGFYFLADWNSFLEVGDGDDQVVVRLSPKIGDPRLFLPVKIPSS</sequence>
<feature type="compositionally biased region" description="Acidic residues" evidence="1">
    <location>
        <begin position="11"/>
        <end position="22"/>
    </location>
</feature>
<reference evidence="2 3" key="1">
    <citation type="journal article" date="2007" name="Nature">
        <title>Evolution of genes and genomes on the Drosophila phylogeny.</title>
        <authorList>
            <consortium name="Drosophila 12 Genomes Consortium"/>
            <person name="Clark A.G."/>
            <person name="Eisen M.B."/>
            <person name="Smith D.R."/>
            <person name="Bergman C.M."/>
            <person name="Oliver B."/>
            <person name="Markow T.A."/>
            <person name="Kaufman T.C."/>
            <person name="Kellis M."/>
            <person name="Gelbart W."/>
            <person name="Iyer V.N."/>
            <person name="Pollard D.A."/>
            <person name="Sackton T.B."/>
            <person name="Larracuente A.M."/>
            <person name="Singh N.D."/>
            <person name="Abad J.P."/>
            <person name="Abt D.N."/>
            <person name="Adryan B."/>
            <person name="Aguade M."/>
            <person name="Akashi H."/>
            <person name="Anderson W.W."/>
            <person name="Aquadro C.F."/>
            <person name="Ardell D.H."/>
            <person name="Arguello R."/>
            <person name="Artieri C.G."/>
            <person name="Barbash D.A."/>
            <person name="Barker D."/>
            <person name="Barsanti P."/>
            <person name="Batterham P."/>
            <person name="Batzoglou S."/>
            <person name="Begun D."/>
            <person name="Bhutkar A."/>
            <person name="Blanco E."/>
            <person name="Bosak S.A."/>
            <person name="Bradley R.K."/>
            <person name="Brand A.D."/>
            <person name="Brent M.R."/>
            <person name="Brooks A.N."/>
            <person name="Brown R.H."/>
            <person name="Butlin R.K."/>
            <person name="Caggese C."/>
            <person name="Calvi B.R."/>
            <person name="Bernardo de Carvalho A."/>
            <person name="Caspi A."/>
            <person name="Castrezana S."/>
            <person name="Celniker S.E."/>
            <person name="Chang J.L."/>
            <person name="Chapple C."/>
            <person name="Chatterji S."/>
            <person name="Chinwalla A."/>
            <person name="Civetta A."/>
            <person name="Clifton S.W."/>
            <person name="Comeron J.M."/>
            <person name="Costello J.C."/>
            <person name="Coyne J.A."/>
            <person name="Daub J."/>
            <person name="David R.G."/>
            <person name="Delcher A.L."/>
            <person name="Delehaunty K."/>
            <person name="Do C.B."/>
            <person name="Ebling H."/>
            <person name="Edwards K."/>
            <person name="Eickbush T."/>
            <person name="Evans J.D."/>
            <person name="Filipski A."/>
            <person name="Findeiss S."/>
            <person name="Freyhult E."/>
            <person name="Fulton L."/>
            <person name="Fulton R."/>
            <person name="Garcia A.C."/>
            <person name="Gardiner A."/>
            <person name="Garfield D.A."/>
            <person name="Garvin B.E."/>
            <person name="Gibson G."/>
            <person name="Gilbert D."/>
            <person name="Gnerre S."/>
            <person name="Godfrey J."/>
            <person name="Good R."/>
            <person name="Gotea V."/>
            <person name="Gravely B."/>
            <person name="Greenberg A.J."/>
            <person name="Griffiths-Jones S."/>
            <person name="Gross S."/>
            <person name="Guigo R."/>
            <person name="Gustafson E.A."/>
            <person name="Haerty W."/>
            <person name="Hahn M.W."/>
            <person name="Halligan D.L."/>
            <person name="Halpern A.L."/>
            <person name="Halter G.M."/>
            <person name="Han M.V."/>
            <person name="Heger A."/>
            <person name="Hillier L."/>
            <person name="Hinrichs A.S."/>
            <person name="Holmes I."/>
            <person name="Hoskins R.A."/>
            <person name="Hubisz M.J."/>
            <person name="Hultmark D."/>
            <person name="Huntley M.A."/>
            <person name="Jaffe D.B."/>
            <person name="Jagadeeshan S."/>
            <person name="Jeck W.R."/>
            <person name="Johnson J."/>
            <person name="Jones C.D."/>
            <person name="Jordan W.C."/>
            <person name="Karpen G.H."/>
            <person name="Kataoka E."/>
            <person name="Keightley P.D."/>
            <person name="Kheradpour P."/>
            <person name="Kirkness E.F."/>
            <person name="Koerich L.B."/>
            <person name="Kristiansen K."/>
            <person name="Kudrna D."/>
            <person name="Kulathinal R.J."/>
            <person name="Kumar S."/>
            <person name="Kwok R."/>
            <person name="Lander E."/>
            <person name="Langley C.H."/>
            <person name="Lapoint R."/>
            <person name="Lazzaro B.P."/>
            <person name="Lee S.J."/>
            <person name="Levesque L."/>
            <person name="Li R."/>
            <person name="Lin C.F."/>
            <person name="Lin M.F."/>
            <person name="Lindblad-Toh K."/>
            <person name="Llopart A."/>
            <person name="Long M."/>
            <person name="Low L."/>
            <person name="Lozovsky E."/>
            <person name="Lu J."/>
            <person name="Luo M."/>
            <person name="Machado C.A."/>
            <person name="Makalowski W."/>
            <person name="Marzo M."/>
            <person name="Matsuda M."/>
            <person name="Matzkin L."/>
            <person name="McAllister B."/>
            <person name="McBride C.S."/>
            <person name="McKernan B."/>
            <person name="McKernan K."/>
            <person name="Mendez-Lago M."/>
            <person name="Minx P."/>
            <person name="Mollenhauer M.U."/>
            <person name="Montooth K."/>
            <person name="Mount S.M."/>
            <person name="Mu X."/>
            <person name="Myers E."/>
            <person name="Negre B."/>
            <person name="Newfeld S."/>
            <person name="Nielsen R."/>
            <person name="Noor M.A."/>
            <person name="O'Grady P."/>
            <person name="Pachter L."/>
            <person name="Papaceit M."/>
            <person name="Parisi M.J."/>
            <person name="Parisi M."/>
            <person name="Parts L."/>
            <person name="Pedersen J.S."/>
            <person name="Pesole G."/>
            <person name="Phillippy A.M."/>
            <person name="Ponting C.P."/>
            <person name="Pop M."/>
            <person name="Porcelli D."/>
            <person name="Powell J.R."/>
            <person name="Prohaska S."/>
            <person name="Pruitt K."/>
            <person name="Puig M."/>
            <person name="Quesneville H."/>
            <person name="Ram K.R."/>
            <person name="Rand D."/>
            <person name="Rasmussen M.D."/>
            <person name="Reed L.K."/>
            <person name="Reenan R."/>
            <person name="Reily A."/>
            <person name="Remington K.A."/>
            <person name="Rieger T.T."/>
            <person name="Ritchie M.G."/>
            <person name="Robin C."/>
            <person name="Rogers Y.H."/>
            <person name="Rohde C."/>
            <person name="Rozas J."/>
            <person name="Rubenfield M.J."/>
            <person name="Ruiz A."/>
            <person name="Russo S."/>
            <person name="Salzberg S.L."/>
            <person name="Sanchez-Gracia A."/>
            <person name="Saranga D.J."/>
            <person name="Sato H."/>
            <person name="Schaeffer S.W."/>
            <person name="Schatz M.C."/>
            <person name="Schlenke T."/>
            <person name="Schwartz R."/>
            <person name="Segarra C."/>
            <person name="Singh R.S."/>
            <person name="Sirot L."/>
            <person name="Sirota M."/>
            <person name="Sisneros N.B."/>
            <person name="Smith C.D."/>
            <person name="Smith T.F."/>
            <person name="Spieth J."/>
            <person name="Stage D.E."/>
            <person name="Stark A."/>
            <person name="Stephan W."/>
            <person name="Strausberg R.L."/>
            <person name="Strempel S."/>
            <person name="Sturgill D."/>
            <person name="Sutton G."/>
            <person name="Sutton G.G."/>
            <person name="Tao W."/>
            <person name="Teichmann S."/>
            <person name="Tobari Y.N."/>
            <person name="Tomimura Y."/>
            <person name="Tsolas J.M."/>
            <person name="Valente V.L."/>
            <person name="Venter E."/>
            <person name="Venter J.C."/>
            <person name="Vicario S."/>
            <person name="Vieira F.G."/>
            <person name="Vilella A.J."/>
            <person name="Villasante A."/>
            <person name="Walenz B."/>
            <person name="Wang J."/>
            <person name="Wasserman M."/>
            <person name="Watts T."/>
            <person name="Wilson D."/>
            <person name="Wilson R.K."/>
            <person name="Wing R.A."/>
            <person name="Wolfner M.F."/>
            <person name="Wong A."/>
            <person name="Wong G.K."/>
            <person name="Wu C.I."/>
            <person name="Wu G."/>
            <person name="Yamamoto D."/>
            <person name="Yang H.P."/>
            <person name="Yang S.P."/>
            <person name="Yorke J.A."/>
            <person name="Yoshida K."/>
            <person name="Zdobnov E."/>
            <person name="Zhang P."/>
            <person name="Zhang Y."/>
            <person name="Zimin A.V."/>
            <person name="Baldwin J."/>
            <person name="Abdouelleil A."/>
            <person name="Abdulkadir J."/>
            <person name="Abebe A."/>
            <person name="Abera B."/>
            <person name="Abreu J."/>
            <person name="Acer S.C."/>
            <person name="Aftuck L."/>
            <person name="Alexander A."/>
            <person name="An P."/>
            <person name="Anderson E."/>
            <person name="Anderson S."/>
            <person name="Arachi H."/>
            <person name="Azer M."/>
            <person name="Bachantsang P."/>
            <person name="Barry A."/>
            <person name="Bayul T."/>
            <person name="Berlin A."/>
            <person name="Bessette D."/>
            <person name="Bloom T."/>
            <person name="Blye J."/>
            <person name="Boguslavskiy L."/>
            <person name="Bonnet C."/>
            <person name="Boukhgalter B."/>
            <person name="Bourzgui I."/>
            <person name="Brown A."/>
            <person name="Cahill P."/>
            <person name="Channer S."/>
            <person name="Cheshatsang Y."/>
            <person name="Chuda L."/>
            <person name="Citroen M."/>
            <person name="Collymore A."/>
            <person name="Cooke P."/>
            <person name="Costello M."/>
            <person name="D'Aco K."/>
            <person name="Daza R."/>
            <person name="De Haan G."/>
            <person name="DeGray S."/>
            <person name="DeMaso C."/>
            <person name="Dhargay N."/>
            <person name="Dooley K."/>
            <person name="Dooley E."/>
            <person name="Doricent M."/>
            <person name="Dorje P."/>
            <person name="Dorjee K."/>
            <person name="Dupes A."/>
            <person name="Elong R."/>
            <person name="Falk J."/>
            <person name="Farina A."/>
            <person name="Faro S."/>
            <person name="Ferguson D."/>
            <person name="Fisher S."/>
            <person name="Foley C.D."/>
            <person name="Franke A."/>
            <person name="Friedrich D."/>
            <person name="Gadbois L."/>
            <person name="Gearin G."/>
            <person name="Gearin C.R."/>
            <person name="Giannoukos G."/>
            <person name="Goode T."/>
            <person name="Graham J."/>
            <person name="Grandbois E."/>
            <person name="Grewal S."/>
            <person name="Gyaltsen K."/>
            <person name="Hafez N."/>
            <person name="Hagos B."/>
            <person name="Hall J."/>
            <person name="Henson C."/>
            <person name="Hollinger A."/>
            <person name="Honan T."/>
            <person name="Huard M.D."/>
            <person name="Hughes L."/>
            <person name="Hurhula B."/>
            <person name="Husby M.E."/>
            <person name="Kamat A."/>
            <person name="Kanga B."/>
            <person name="Kashin S."/>
            <person name="Khazanovich D."/>
            <person name="Kisner P."/>
            <person name="Lance K."/>
            <person name="Lara M."/>
            <person name="Lee W."/>
            <person name="Lennon N."/>
            <person name="Letendre F."/>
            <person name="LeVine R."/>
            <person name="Lipovsky A."/>
            <person name="Liu X."/>
            <person name="Liu J."/>
            <person name="Liu S."/>
            <person name="Lokyitsang T."/>
            <person name="Lokyitsang Y."/>
            <person name="Lubonja R."/>
            <person name="Lui A."/>
            <person name="MacDonald P."/>
            <person name="Magnisalis V."/>
            <person name="Maru K."/>
            <person name="Matthews C."/>
            <person name="McCusker W."/>
            <person name="McDonough S."/>
            <person name="Mehta T."/>
            <person name="Meldrim J."/>
            <person name="Meneus L."/>
            <person name="Mihai O."/>
            <person name="Mihalev A."/>
            <person name="Mihova T."/>
            <person name="Mittelman R."/>
            <person name="Mlenga V."/>
            <person name="Montmayeur A."/>
            <person name="Mulrain L."/>
            <person name="Navidi A."/>
            <person name="Naylor J."/>
            <person name="Negash T."/>
            <person name="Nguyen T."/>
            <person name="Nguyen N."/>
            <person name="Nicol R."/>
            <person name="Norbu C."/>
            <person name="Norbu N."/>
            <person name="Novod N."/>
            <person name="O'Neill B."/>
            <person name="Osman S."/>
            <person name="Markiewicz E."/>
            <person name="Oyono O.L."/>
            <person name="Patti C."/>
            <person name="Phunkhang P."/>
            <person name="Pierre F."/>
            <person name="Priest M."/>
            <person name="Raghuraman S."/>
            <person name="Rege F."/>
            <person name="Reyes R."/>
            <person name="Rise C."/>
            <person name="Rogov P."/>
            <person name="Ross K."/>
            <person name="Ryan E."/>
            <person name="Settipalli S."/>
            <person name="Shea T."/>
            <person name="Sherpa N."/>
            <person name="Shi L."/>
            <person name="Shih D."/>
            <person name="Sparrow T."/>
            <person name="Spaulding J."/>
            <person name="Stalker J."/>
            <person name="Stange-Thomann N."/>
            <person name="Stavropoulos S."/>
            <person name="Stone C."/>
            <person name="Strader C."/>
            <person name="Tesfaye S."/>
            <person name="Thomson T."/>
            <person name="Thoulutsang Y."/>
            <person name="Thoulutsang D."/>
            <person name="Topham K."/>
            <person name="Topping I."/>
            <person name="Tsamla T."/>
            <person name="Vassiliev H."/>
            <person name="Vo A."/>
            <person name="Wangchuk T."/>
            <person name="Wangdi T."/>
            <person name="Weiand M."/>
            <person name="Wilkinson J."/>
            <person name="Wilson A."/>
            <person name="Yadav S."/>
            <person name="Young G."/>
            <person name="Yu Q."/>
            <person name="Zembek L."/>
            <person name="Zhong D."/>
            <person name="Zimmer A."/>
            <person name="Zwirko Z."/>
            <person name="Jaffe D.B."/>
            <person name="Alvarez P."/>
            <person name="Brockman W."/>
            <person name="Butler J."/>
            <person name="Chin C."/>
            <person name="Gnerre S."/>
            <person name="Grabherr M."/>
            <person name="Kleber M."/>
            <person name="Mauceli E."/>
            <person name="MacCallum I."/>
        </authorList>
    </citation>
    <scope>NUCLEOTIDE SEQUENCE [LARGE SCALE GENOMIC DNA]</scope>
    <source>
        <strain evidence="3">MSH-3 / Tucson 14011-0111.49</strain>
    </source>
</reference>
<dbReference type="eggNOG" id="ENOG502S6AB">
    <property type="taxonomic scope" value="Eukaryota"/>
</dbReference>
<dbReference type="AlphaFoldDB" id="B4GTN4"/>
<feature type="region of interest" description="Disordered" evidence="1">
    <location>
        <begin position="81"/>
        <end position="209"/>
    </location>
</feature>
<proteinExistence type="predicted"/>
<keyword evidence="3" id="KW-1185">Reference proteome</keyword>
<protein>
    <submittedName>
        <fullName evidence="2">GL14389</fullName>
    </submittedName>
</protein>
<evidence type="ECO:0000313" key="2">
    <source>
        <dbReference type="EMBL" id="EDW25904.1"/>
    </source>
</evidence>
<accession>B4GTN4</accession>
<dbReference type="EMBL" id="CH479190">
    <property type="protein sequence ID" value="EDW25904.1"/>
    <property type="molecule type" value="Genomic_DNA"/>
</dbReference>
<evidence type="ECO:0000256" key="1">
    <source>
        <dbReference type="SAM" id="MobiDB-lite"/>
    </source>
</evidence>
<dbReference type="OrthoDB" id="8192746at2759"/>
<feature type="compositionally biased region" description="Basic and acidic residues" evidence="1">
    <location>
        <begin position="108"/>
        <end position="119"/>
    </location>
</feature>
<feature type="compositionally biased region" description="Low complexity" evidence="1">
    <location>
        <begin position="86"/>
        <end position="96"/>
    </location>
</feature>